<dbReference type="EMBL" id="BARW01029023">
    <property type="protein sequence ID" value="GAJ04877.1"/>
    <property type="molecule type" value="Genomic_DNA"/>
</dbReference>
<protein>
    <submittedName>
        <fullName evidence="1">Uncharacterized protein</fullName>
    </submittedName>
</protein>
<accession>X1UMR0</accession>
<evidence type="ECO:0000313" key="1">
    <source>
        <dbReference type="EMBL" id="GAJ04877.1"/>
    </source>
</evidence>
<sequence>MAGWPWPLGGVQDFFEDLWNYVSTAAVNAVSIVSTWIGDWVSWVWTLISSAFVEVGGAIRWVKDFVGQVVEDWVGQLWSWVTDSLQGLWDSISSG</sequence>
<organism evidence="1">
    <name type="scientific">marine sediment metagenome</name>
    <dbReference type="NCBI Taxonomy" id="412755"/>
    <lineage>
        <taxon>unclassified sequences</taxon>
        <taxon>metagenomes</taxon>
        <taxon>ecological metagenomes</taxon>
    </lineage>
</organism>
<feature type="non-terminal residue" evidence="1">
    <location>
        <position position="95"/>
    </location>
</feature>
<dbReference type="AlphaFoldDB" id="X1UMR0"/>
<reference evidence="1" key="1">
    <citation type="journal article" date="2014" name="Front. Microbiol.">
        <title>High frequency of phylogenetically diverse reductive dehalogenase-homologous genes in deep subseafloor sedimentary metagenomes.</title>
        <authorList>
            <person name="Kawai M."/>
            <person name="Futagami T."/>
            <person name="Toyoda A."/>
            <person name="Takaki Y."/>
            <person name="Nishi S."/>
            <person name="Hori S."/>
            <person name="Arai W."/>
            <person name="Tsubouchi T."/>
            <person name="Morono Y."/>
            <person name="Uchiyama I."/>
            <person name="Ito T."/>
            <person name="Fujiyama A."/>
            <person name="Inagaki F."/>
            <person name="Takami H."/>
        </authorList>
    </citation>
    <scope>NUCLEOTIDE SEQUENCE</scope>
    <source>
        <strain evidence="1">Expedition CK06-06</strain>
    </source>
</reference>
<name>X1UMR0_9ZZZZ</name>
<comment type="caution">
    <text evidence="1">The sequence shown here is derived from an EMBL/GenBank/DDBJ whole genome shotgun (WGS) entry which is preliminary data.</text>
</comment>
<gene>
    <name evidence="1" type="ORF">S12H4_46723</name>
</gene>
<proteinExistence type="predicted"/>